<keyword evidence="5" id="KW-1035">Host cytoplasm</keyword>
<evidence type="ECO:0000313" key="8">
    <source>
        <dbReference type="EMBL" id="QCO18853.1"/>
    </source>
</evidence>
<keyword evidence="3 7" id="KW-0081">Bacteriolytic enzyme</keyword>
<keyword evidence="4 7" id="KW-0378">Hydrolase</keyword>
<evidence type="ECO:0000313" key="9">
    <source>
        <dbReference type="Proteomes" id="UP000298693"/>
    </source>
</evidence>
<evidence type="ECO:0000256" key="2">
    <source>
        <dbReference type="ARBA" id="ARBA00022529"/>
    </source>
</evidence>
<comment type="catalytic activity">
    <reaction evidence="1 7">
        <text>Hydrolysis of (1-&gt;4)-beta-linkages between N-acetylmuramic acid and N-acetyl-D-glucosamine residues in a peptidoglycan and between N-acetyl-D-glucosamine residues in chitodextrins.</text>
        <dbReference type="EC" id="3.2.1.17"/>
    </reaction>
</comment>
<evidence type="ECO:0000256" key="1">
    <source>
        <dbReference type="ARBA" id="ARBA00000632"/>
    </source>
</evidence>
<dbReference type="GO" id="GO:0016998">
    <property type="term" value="P:cell wall macromolecule catabolic process"/>
    <property type="evidence" value="ECO:0007669"/>
    <property type="project" value="InterPro"/>
</dbReference>
<dbReference type="InterPro" id="IPR023346">
    <property type="entry name" value="Lysozyme-like_dom_sf"/>
</dbReference>
<dbReference type="GO" id="GO:0003796">
    <property type="term" value="F:lysozyme activity"/>
    <property type="evidence" value="ECO:0007669"/>
    <property type="project" value="UniProtKB-EC"/>
</dbReference>
<organism evidence="8 9">
    <name type="scientific">Azospirillum brasilense</name>
    <dbReference type="NCBI Taxonomy" id="192"/>
    <lineage>
        <taxon>Bacteria</taxon>
        <taxon>Pseudomonadati</taxon>
        <taxon>Pseudomonadota</taxon>
        <taxon>Alphaproteobacteria</taxon>
        <taxon>Rhodospirillales</taxon>
        <taxon>Azospirillaceae</taxon>
        <taxon>Azospirillum</taxon>
    </lineage>
</organism>
<evidence type="ECO:0000256" key="3">
    <source>
        <dbReference type="ARBA" id="ARBA00022638"/>
    </source>
</evidence>
<evidence type="ECO:0000256" key="7">
    <source>
        <dbReference type="RuleBase" id="RU003788"/>
    </source>
</evidence>
<evidence type="ECO:0000256" key="4">
    <source>
        <dbReference type="ARBA" id="ARBA00022801"/>
    </source>
</evidence>
<dbReference type="PANTHER" id="PTHR38107">
    <property type="match status" value="1"/>
</dbReference>
<dbReference type="RefSeq" id="WP_137142771.1">
    <property type="nucleotide sequence ID" value="NZ_CP032348.1"/>
</dbReference>
<keyword evidence="6 7" id="KW-0326">Glycosidase</keyword>
<dbReference type="Proteomes" id="UP000298693">
    <property type="component" value="Plasmid p4"/>
</dbReference>
<name>A0A4D8RED5_AZOBR</name>
<keyword evidence="8" id="KW-0614">Plasmid</keyword>
<dbReference type="Pfam" id="PF00959">
    <property type="entry name" value="Phage_lysozyme"/>
    <property type="match status" value="1"/>
</dbReference>
<dbReference type="InterPro" id="IPR033907">
    <property type="entry name" value="Endolysin_autolysin"/>
</dbReference>
<accession>A0A4D8RED5</accession>
<gene>
    <name evidence="8" type="ORF">D3869_26660</name>
</gene>
<dbReference type="Gene3D" id="1.10.530.40">
    <property type="match status" value="1"/>
</dbReference>
<geneLocation type="plasmid" evidence="8">
    <name>p4</name>
</geneLocation>
<dbReference type="GO" id="GO:0042742">
    <property type="term" value="P:defense response to bacterium"/>
    <property type="evidence" value="ECO:0007669"/>
    <property type="project" value="UniProtKB-KW"/>
</dbReference>
<reference evidence="8 9" key="1">
    <citation type="submission" date="2018-09" db="EMBL/GenBank/DDBJ databases">
        <title>Whole genome based analysis of evolution and adaptive divergence in Indian and Brazilian strains of Azospirillum brasilense.</title>
        <authorList>
            <person name="Singh C."/>
            <person name="Tripathi A.K."/>
        </authorList>
    </citation>
    <scope>NUCLEOTIDE SEQUENCE [LARGE SCALE GENOMIC DNA]</scope>
    <source>
        <strain evidence="8 9">MTCC4039</strain>
        <plasmid evidence="8 9">p4</plasmid>
    </source>
</reference>
<dbReference type="EMBL" id="CP032348">
    <property type="protein sequence ID" value="QCO18853.1"/>
    <property type="molecule type" value="Genomic_DNA"/>
</dbReference>
<dbReference type="EC" id="3.2.1.17" evidence="7"/>
<dbReference type="AlphaFoldDB" id="A0A4D8RED5"/>
<comment type="similarity">
    <text evidence="7">Belongs to the glycosyl hydrolase 24 family.</text>
</comment>
<dbReference type="InterPro" id="IPR023347">
    <property type="entry name" value="Lysozyme_dom_sf"/>
</dbReference>
<dbReference type="SUPFAM" id="SSF53955">
    <property type="entry name" value="Lysozyme-like"/>
    <property type="match status" value="1"/>
</dbReference>
<dbReference type="HAMAP" id="MF_04110">
    <property type="entry name" value="ENDOLYSIN_T4"/>
    <property type="match status" value="1"/>
</dbReference>
<dbReference type="GO" id="GO:0031640">
    <property type="term" value="P:killing of cells of another organism"/>
    <property type="evidence" value="ECO:0007669"/>
    <property type="project" value="UniProtKB-KW"/>
</dbReference>
<proteinExistence type="inferred from homology"/>
<dbReference type="PANTHER" id="PTHR38107:SF3">
    <property type="entry name" value="LYSOZYME RRRD-RELATED"/>
    <property type="match status" value="1"/>
</dbReference>
<dbReference type="CDD" id="cd00737">
    <property type="entry name" value="lyz_endolysin_autolysin"/>
    <property type="match status" value="1"/>
</dbReference>
<sequence length="157" mass="16657">MTTTPAGAAIPREIHDDALALVRHFEGLYLKAYLCPAGVPTIGYGHTAGVRMGQTITSLQAEVFLRADMAEAALDVDKLVKVPLTDRQRGALASFVFNLGAGALGSSTLLRVLNQGDYAGAAAEFPKWVYATVDGVKTRLPGLKKRRAAEKALFEAG</sequence>
<evidence type="ECO:0000256" key="5">
    <source>
        <dbReference type="ARBA" id="ARBA00023200"/>
    </source>
</evidence>
<keyword evidence="2 7" id="KW-0929">Antimicrobial</keyword>
<dbReference type="InterPro" id="IPR051018">
    <property type="entry name" value="Bacteriophage_GH24"/>
</dbReference>
<evidence type="ECO:0000256" key="6">
    <source>
        <dbReference type="ARBA" id="ARBA00023295"/>
    </source>
</evidence>
<dbReference type="InterPro" id="IPR002196">
    <property type="entry name" value="Glyco_hydro_24"/>
</dbReference>
<protein>
    <recommendedName>
        <fullName evidence="7">Lysozyme</fullName>
        <ecNumber evidence="7">3.2.1.17</ecNumber>
    </recommendedName>
</protein>
<dbReference type="InterPro" id="IPR034690">
    <property type="entry name" value="Endolysin_T4_type"/>
</dbReference>
<dbReference type="GO" id="GO:0009253">
    <property type="term" value="P:peptidoglycan catabolic process"/>
    <property type="evidence" value="ECO:0007669"/>
    <property type="project" value="InterPro"/>
</dbReference>